<organism evidence="13 14">
    <name type="scientific">Meloidogyne hapla</name>
    <name type="common">Root-knot nematode worm</name>
    <dbReference type="NCBI Taxonomy" id="6305"/>
    <lineage>
        <taxon>Eukaryota</taxon>
        <taxon>Metazoa</taxon>
        <taxon>Ecdysozoa</taxon>
        <taxon>Nematoda</taxon>
        <taxon>Chromadorea</taxon>
        <taxon>Rhabditida</taxon>
        <taxon>Tylenchina</taxon>
        <taxon>Tylenchomorpha</taxon>
        <taxon>Tylenchoidea</taxon>
        <taxon>Meloidogynidae</taxon>
        <taxon>Meloidogyninae</taxon>
        <taxon>Meloidogyne</taxon>
    </lineage>
</organism>
<evidence type="ECO:0000256" key="7">
    <source>
        <dbReference type="ARBA" id="ARBA00022840"/>
    </source>
</evidence>
<feature type="compositionally biased region" description="Basic and acidic residues" evidence="12">
    <location>
        <begin position="488"/>
        <end position="499"/>
    </location>
</feature>
<evidence type="ECO:0000256" key="12">
    <source>
        <dbReference type="SAM" id="MobiDB-lite"/>
    </source>
</evidence>
<dbReference type="AlphaFoldDB" id="A0A1I8BZT8"/>
<feature type="compositionally biased region" description="Polar residues" evidence="12">
    <location>
        <begin position="390"/>
        <end position="407"/>
    </location>
</feature>
<evidence type="ECO:0000313" key="13">
    <source>
        <dbReference type="Proteomes" id="UP000095281"/>
    </source>
</evidence>
<dbReference type="InterPro" id="IPR008467">
    <property type="entry name" value="Dynein1_light_intermed_chain"/>
</dbReference>
<keyword evidence="5 11" id="KW-0493">Microtubule</keyword>
<evidence type="ECO:0000256" key="9">
    <source>
        <dbReference type="ARBA" id="ARBA00023175"/>
    </source>
</evidence>
<dbReference type="Gene3D" id="3.40.50.300">
    <property type="entry name" value="P-loop containing nucleotide triphosphate hydrolases"/>
    <property type="match status" value="1"/>
</dbReference>
<dbReference type="SUPFAM" id="SSF52540">
    <property type="entry name" value="P-loop containing nucleoside triphosphate hydrolases"/>
    <property type="match status" value="1"/>
</dbReference>
<feature type="region of interest" description="Disordered" evidence="12">
    <location>
        <begin position="474"/>
        <end position="560"/>
    </location>
</feature>
<feature type="compositionally biased region" description="Acidic residues" evidence="12">
    <location>
        <begin position="500"/>
        <end position="517"/>
    </location>
</feature>
<reference evidence="14" key="1">
    <citation type="submission" date="2016-11" db="UniProtKB">
        <authorList>
            <consortium name="WormBaseParasite"/>
        </authorList>
    </citation>
    <scope>IDENTIFICATION</scope>
</reference>
<evidence type="ECO:0000256" key="11">
    <source>
        <dbReference type="RuleBase" id="RU366047"/>
    </source>
</evidence>
<sequence length="580" mass="64029">MVTGAGTNYLDGLPPNVERAHTIPSSQPDDGDELWLRILQEVSNKNNTAVLSSLIILGNERSGKSSLMARLMCGARRPMNSVLEYNYLQIHADASASYVYQLGGGASGLLGPTDTATLPIWILDGREEMTPMLKFAFLPSLAKCVVILCASLEQPGNVLPTLRRWYRLLDEQIRQHYTADEIFQAQQMQVRFWQEYVEPIESSLHSTATLVDGPSSNIGSMLGDQRPSSPLLLPPEKGILEENCGATLFVVITKSDLHTEFSTEQLDKVQYHVRQFCLRHGAALFYTSAKEDLNAQMLLKYIGHRIYALPFTTPAYIVEKDSIFVPTGWDSEQKLSIVKESLGYGSGQVPLLAQQNDTLLTFNNKNFGEKEIEAEDEQVFLNRLTSLTTFDSSNPGQVRTGVQQSPRQGGKGPTGQAGGGDSNNTMLANFFSSLLTKDIQRPSSNHSSKSGSSPAPATASSVDAEMHFKKMLANKKSASSMAEGQSSTDHEEKQERNVEENEGDDEEEEQEESEEEIDVKNDENNEDLEDGDSSVVNSSLGSKNDTPRSGFIPTAIEDQKAMTVKVELEREDKKRKTDEI</sequence>
<dbReference type="GO" id="GO:0045504">
    <property type="term" value="F:dynein heavy chain binding"/>
    <property type="evidence" value="ECO:0007669"/>
    <property type="project" value="TreeGrafter"/>
</dbReference>
<keyword evidence="6 11" id="KW-0547">Nucleotide-binding</keyword>
<keyword evidence="9 11" id="KW-0505">Motor protein</keyword>
<keyword evidence="7 11" id="KW-0067">ATP-binding</keyword>
<evidence type="ECO:0000256" key="3">
    <source>
        <dbReference type="ARBA" id="ARBA00022448"/>
    </source>
</evidence>
<dbReference type="GO" id="GO:0005874">
    <property type="term" value="C:microtubule"/>
    <property type="evidence" value="ECO:0007669"/>
    <property type="project" value="UniProtKB-KW"/>
</dbReference>
<feature type="compositionally biased region" description="Polar residues" evidence="12">
    <location>
        <begin position="534"/>
        <end position="544"/>
    </location>
</feature>
<dbReference type="Pfam" id="PF05783">
    <property type="entry name" value="DLIC"/>
    <property type="match status" value="1"/>
</dbReference>
<dbReference type="GO" id="GO:0000226">
    <property type="term" value="P:microtubule cytoskeleton organization"/>
    <property type="evidence" value="ECO:0007669"/>
    <property type="project" value="TreeGrafter"/>
</dbReference>
<evidence type="ECO:0000256" key="10">
    <source>
        <dbReference type="ARBA" id="ARBA00023212"/>
    </source>
</evidence>
<evidence type="ECO:0000256" key="4">
    <source>
        <dbReference type="ARBA" id="ARBA00022490"/>
    </source>
</evidence>
<comment type="subcellular location">
    <subcellularLocation>
        <location evidence="1 11">Cytoplasm</location>
        <location evidence="1 11">Cytoskeleton</location>
    </subcellularLocation>
</comment>
<evidence type="ECO:0000256" key="6">
    <source>
        <dbReference type="ARBA" id="ARBA00022741"/>
    </source>
</evidence>
<keyword evidence="10 11" id="KW-0206">Cytoskeleton</keyword>
<dbReference type="GO" id="GO:0007018">
    <property type="term" value="P:microtubule-based movement"/>
    <property type="evidence" value="ECO:0007669"/>
    <property type="project" value="InterPro"/>
</dbReference>
<keyword evidence="8 11" id="KW-0243">Dynein</keyword>
<dbReference type="PANTHER" id="PTHR12688">
    <property type="entry name" value="DYNEIN LIGHT INTERMEDIATE CHAIN"/>
    <property type="match status" value="1"/>
</dbReference>
<dbReference type="InterPro" id="IPR022780">
    <property type="entry name" value="Dynein_light_int_chain"/>
</dbReference>
<dbReference type="OMA" id="MAECEAN"/>
<proteinExistence type="inferred from homology"/>
<dbReference type="GO" id="GO:0005524">
    <property type="term" value="F:ATP binding"/>
    <property type="evidence" value="ECO:0007669"/>
    <property type="project" value="UniProtKB-KW"/>
</dbReference>
<feature type="compositionally biased region" description="Polar residues" evidence="12">
    <location>
        <begin position="476"/>
        <end position="487"/>
    </location>
</feature>
<dbReference type="GO" id="GO:0005868">
    <property type="term" value="C:cytoplasmic dynein complex"/>
    <property type="evidence" value="ECO:0007669"/>
    <property type="project" value="UniProtKB-UniRule"/>
</dbReference>
<feature type="region of interest" description="Disordered" evidence="12">
    <location>
        <begin position="440"/>
        <end position="462"/>
    </location>
</feature>
<feature type="compositionally biased region" description="Gly residues" evidence="12">
    <location>
        <begin position="409"/>
        <end position="421"/>
    </location>
</feature>
<keyword evidence="13" id="KW-1185">Reference proteome</keyword>
<dbReference type="WBParaSite" id="MhA1_Contig786.frz3.gene2">
    <property type="protein sequence ID" value="MhA1_Contig786.frz3.gene2"/>
    <property type="gene ID" value="MhA1_Contig786.frz3.gene2"/>
</dbReference>
<evidence type="ECO:0000313" key="14">
    <source>
        <dbReference type="WBParaSite" id="MhA1_Contig786.frz3.gene2"/>
    </source>
</evidence>
<comment type="subunit">
    <text evidence="11">Homodimer. The cytoplasmic dynein 1 complex consists of two catalytic heavy chains (HCs) and a number of non-catalytic subunits presented by intermediate chains (ICs).</text>
</comment>
<keyword evidence="3 11" id="KW-0813">Transport</keyword>
<evidence type="ECO:0000256" key="2">
    <source>
        <dbReference type="ARBA" id="ARBA00006831"/>
    </source>
</evidence>
<comment type="function">
    <text evidence="11">Acts as one of several non-catalytic accessory components of the cytoplasmic dynein 1 complex that are thought to be involved in linking dynein to cargos and to adapter proteins that regulate dynein function. Cytoplasmic dynein 1 acts as a motor for the intracellular retrograde motility of vesicles and organelles along microtubules. May play a role in binding dynein to membranous organelles or chromosomes.</text>
</comment>
<feature type="compositionally biased region" description="Low complexity" evidence="12">
    <location>
        <begin position="442"/>
        <end position="461"/>
    </location>
</feature>
<evidence type="ECO:0000256" key="5">
    <source>
        <dbReference type="ARBA" id="ARBA00022701"/>
    </source>
</evidence>
<dbReference type="Proteomes" id="UP000095281">
    <property type="component" value="Unplaced"/>
</dbReference>
<protein>
    <recommendedName>
        <fullName evidence="11">Dynein light intermediate chain</fullName>
    </recommendedName>
</protein>
<evidence type="ECO:0000256" key="1">
    <source>
        <dbReference type="ARBA" id="ARBA00004245"/>
    </source>
</evidence>
<feature type="region of interest" description="Disordered" evidence="12">
    <location>
        <begin position="390"/>
        <end position="426"/>
    </location>
</feature>
<comment type="similarity">
    <text evidence="2 11">Belongs to the dynein light intermediate chain family.</text>
</comment>
<evidence type="ECO:0000256" key="8">
    <source>
        <dbReference type="ARBA" id="ARBA00023017"/>
    </source>
</evidence>
<name>A0A1I8BZT8_MELHA</name>
<dbReference type="GO" id="GO:0005813">
    <property type="term" value="C:centrosome"/>
    <property type="evidence" value="ECO:0007669"/>
    <property type="project" value="TreeGrafter"/>
</dbReference>
<accession>A0A1I8BZT8</accession>
<dbReference type="PANTHER" id="PTHR12688:SF0">
    <property type="entry name" value="DYNEIN LIGHT INTERMEDIATE CHAIN"/>
    <property type="match status" value="1"/>
</dbReference>
<keyword evidence="4 11" id="KW-0963">Cytoplasm</keyword>
<dbReference type="InterPro" id="IPR027417">
    <property type="entry name" value="P-loop_NTPase"/>
</dbReference>